<dbReference type="InterPro" id="IPR036135">
    <property type="entry name" value="MoeA_linker/N_sf"/>
</dbReference>
<dbReference type="Pfam" id="PF03453">
    <property type="entry name" value="MoeA_N"/>
    <property type="match status" value="1"/>
</dbReference>
<comment type="cofactor">
    <cofactor evidence="6">
        <name>Mg(2+)</name>
        <dbReference type="ChEBI" id="CHEBI:18420"/>
    </cofactor>
</comment>
<evidence type="ECO:0000256" key="4">
    <source>
        <dbReference type="ARBA" id="ARBA00023150"/>
    </source>
</evidence>
<dbReference type="NCBIfam" id="NF045515">
    <property type="entry name" value="Glp_gephyrin"/>
    <property type="match status" value="1"/>
</dbReference>
<reference evidence="8 9" key="1">
    <citation type="submission" date="2024-06" db="EMBL/GenBank/DDBJ databases">
        <title>Genomic Encyclopedia of Type Strains, Phase IV (KMG-IV): sequencing the most valuable type-strain genomes for metagenomic binning, comparative biology and taxonomic classification.</title>
        <authorList>
            <person name="Goeker M."/>
        </authorList>
    </citation>
    <scope>NUCLEOTIDE SEQUENCE [LARGE SCALE GENOMIC DNA]</scope>
    <source>
        <strain evidence="8 9">DSM 17809</strain>
    </source>
</reference>
<gene>
    <name evidence="8" type="ORF">ABID41_001977</name>
</gene>
<evidence type="ECO:0000259" key="7">
    <source>
        <dbReference type="SMART" id="SM00852"/>
    </source>
</evidence>
<comment type="caution">
    <text evidence="8">The sequence shown here is derived from an EMBL/GenBank/DDBJ whole genome shotgun (WGS) entry which is preliminary data.</text>
</comment>
<evidence type="ECO:0000256" key="3">
    <source>
        <dbReference type="ARBA" id="ARBA00010763"/>
    </source>
</evidence>
<keyword evidence="9" id="KW-1185">Reference proteome</keyword>
<dbReference type="SUPFAM" id="SSF63882">
    <property type="entry name" value="MoeA N-terminal region -like"/>
    <property type="match status" value="1"/>
</dbReference>
<comment type="pathway">
    <text evidence="2 6">Cofactor biosynthesis; molybdopterin biosynthesis.</text>
</comment>
<evidence type="ECO:0000313" key="8">
    <source>
        <dbReference type="EMBL" id="MET3526882.1"/>
    </source>
</evidence>
<dbReference type="InterPro" id="IPR036425">
    <property type="entry name" value="MoaB/Mog-like_dom_sf"/>
</dbReference>
<organism evidence="8 9">
    <name type="scientific">Phenylobacterium koreense</name>
    <dbReference type="NCBI Taxonomy" id="266125"/>
    <lineage>
        <taxon>Bacteria</taxon>
        <taxon>Pseudomonadati</taxon>
        <taxon>Pseudomonadota</taxon>
        <taxon>Alphaproteobacteria</taxon>
        <taxon>Caulobacterales</taxon>
        <taxon>Caulobacteraceae</taxon>
        <taxon>Phenylobacterium</taxon>
    </lineage>
</organism>
<feature type="domain" description="MoaB/Mog" evidence="7">
    <location>
        <begin position="173"/>
        <end position="310"/>
    </location>
</feature>
<dbReference type="Gene3D" id="2.40.340.10">
    <property type="entry name" value="MoeA, C-terminal, domain IV"/>
    <property type="match status" value="1"/>
</dbReference>
<keyword evidence="6" id="KW-0460">Magnesium</keyword>
<dbReference type="RefSeq" id="WP_354297485.1">
    <property type="nucleotide sequence ID" value="NZ_JBEPLU010000001.1"/>
</dbReference>
<proteinExistence type="inferred from homology"/>
<dbReference type="InterPro" id="IPR036688">
    <property type="entry name" value="MoeA_C_domain_IV_sf"/>
</dbReference>
<name>A0ABV2EIN0_9CAUL</name>
<dbReference type="InterPro" id="IPR038987">
    <property type="entry name" value="MoeA-like"/>
</dbReference>
<dbReference type="Gene3D" id="3.90.105.10">
    <property type="entry name" value="Molybdopterin biosynthesis moea protein, domain 2"/>
    <property type="match status" value="1"/>
</dbReference>
<dbReference type="Pfam" id="PF00994">
    <property type="entry name" value="MoCF_biosynth"/>
    <property type="match status" value="1"/>
</dbReference>
<dbReference type="EMBL" id="JBEPLU010000001">
    <property type="protein sequence ID" value="MET3526882.1"/>
    <property type="molecule type" value="Genomic_DNA"/>
</dbReference>
<evidence type="ECO:0000256" key="2">
    <source>
        <dbReference type="ARBA" id="ARBA00005046"/>
    </source>
</evidence>
<accession>A0ABV2EIN0</accession>
<keyword evidence="6" id="KW-0479">Metal-binding</keyword>
<dbReference type="GO" id="GO:0061599">
    <property type="term" value="F:molybdopterin molybdotransferase activity"/>
    <property type="evidence" value="ECO:0007669"/>
    <property type="project" value="UniProtKB-EC"/>
</dbReference>
<dbReference type="EC" id="2.10.1.1" evidence="6"/>
<evidence type="ECO:0000256" key="5">
    <source>
        <dbReference type="ARBA" id="ARBA00047317"/>
    </source>
</evidence>
<dbReference type="InterPro" id="IPR001453">
    <property type="entry name" value="MoaB/Mog_dom"/>
</dbReference>
<comment type="catalytic activity">
    <reaction evidence="5">
        <text>adenylyl-molybdopterin + molybdate = Mo-molybdopterin + AMP + H(+)</text>
        <dbReference type="Rhea" id="RHEA:35047"/>
        <dbReference type="ChEBI" id="CHEBI:15378"/>
        <dbReference type="ChEBI" id="CHEBI:36264"/>
        <dbReference type="ChEBI" id="CHEBI:62727"/>
        <dbReference type="ChEBI" id="CHEBI:71302"/>
        <dbReference type="ChEBI" id="CHEBI:456215"/>
        <dbReference type="EC" id="2.10.1.1"/>
    </reaction>
</comment>
<keyword evidence="6 8" id="KW-0808">Transferase</keyword>
<dbReference type="Proteomes" id="UP001549110">
    <property type="component" value="Unassembled WGS sequence"/>
</dbReference>
<keyword evidence="6" id="KW-0500">Molybdenum</keyword>
<dbReference type="SUPFAM" id="SSF63867">
    <property type="entry name" value="MoeA C-terminal domain-like"/>
    <property type="match status" value="1"/>
</dbReference>
<evidence type="ECO:0000313" key="9">
    <source>
        <dbReference type="Proteomes" id="UP001549110"/>
    </source>
</evidence>
<dbReference type="InterPro" id="IPR005111">
    <property type="entry name" value="MoeA_C_domain_IV"/>
</dbReference>
<dbReference type="PANTHER" id="PTHR10192:SF5">
    <property type="entry name" value="GEPHYRIN"/>
    <property type="match status" value="1"/>
</dbReference>
<keyword evidence="4 6" id="KW-0501">Molybdenum cofactor biosynthesis</keyword>
<dbReference type="Gene3D" id="2.170.190.11">
    <property type="entry name" value="Molybdopterin biosynthesis moea protein, domain 3"/>
    <property type="match status" value="1"/>
</dbReference>
<dbReference type="CDD" id="cd00887">
    <property type="entry name" value="MoeA"/>
    <property type="match status" value="1"/>
</dbReference>
<sequence>MKLLPVDEARARMLAEVAALGVETVPLRQAVGRVLAEDVTAVRDQPPFDASAMDGWALRSADAPAALRIVGESAAGHGYEGEVDAGQAVRIFTGAALPKGADTIVIQENAQREGDLVAVPAAAPGHNVRPAGGDFKAGQALLSAGTRIDPWRLSLAASAGRGEVKVHARPRVALISTGEEIVEPPAAPGPYQIYDSGAPALAAMVAAWGGLASKLKPVRDDLDAVIEALRGADAELIVTVGGASVGDHDLVRAAAQALGLSLKVASVSVRPGKPTFFGVLADGRKLLGLPGNPASAFVCAELFLRPIVSKLQGSAGNLPIIHAKTALPMAANGPREHWMRAKLTFADGAIIAEPYRDQDSSLVSVFAAADALLRRPADAPALEAGGLVEVLPLPRG</sequence>
<dbReference type="Pfam" id="PF03454">
    <property type="entry name" value="MoeA_C"/>
    <property type="match status" value="1"/>
</dbReference>
<dbReference type="InterPro" id="IPR005110">
    <property type="entry name" value="MoeA_linker/N"/>
</dbReference>
<comment type="function">
    <text evidence="1 6">Catalyzes the insertion of molybdate into adenylated molybdopterin with the concomitant release of AMP.</text>
</comment>
<dbReference type="PANTHER" id="PTHR10192">
    <property type="entry name" value="MOLYBDOPTERIN BIOSYNTHESIS PROTEIN"/>
    <property type="match status" value="1"/>
</dbReference>
<dbReference type="Gene3D" id="3.40.980.10">
    <property type="entry name" value="MoaB/Mog-like domain"/>
    <property type="match status" value="1"/>
</dbReference>
<dbReference type="SMART" id="SM00852">
    <property type="entry name" value="MoCF_biosynth"/>
    <property type="match status" value="1"/>
</dbReference>
<evidence type="ECO:0000256" key="6">
    <source>
        <dbReference type="RuleBase" id="RU365090"/>
    </source>
</evidence>
<evidence type="ECO:0000256" key="1">
    <source>
        <dbReference type="ARBA" id="ARBA00002901"/>
    </source>
</evidence>
<comment type="similarity">
    <text evidence="3 6">Belongs to the MoeA family.</text>
</comment>
<protein>
    <recommendedName>
        <fullName evidence="6">Molybdopterin molybdenumtransferase</fullName>
        <ecNumber evidence="6">2.10.1.1</ecNumber>
    </recommendedName>
</protein>
<dbReference type="SUPFAM" id="SSF53218">
    <property type="entry name" value="Molybdenum cofactor biosynthesis proteins"/>
    <property type="match status" value="1"/>
</dbReference>